<dbReference type="EMBL" id="LFZO01000012">
    <property type="protein sequence ID" value="KXT17954.1"/>
    <property type="molecule type" value="Genomic_DNA"/>
</dbReference>
<accession>A0A139ITN8</accession>
<dbReference type="OrthoDB" id="5954308at2759"/>
<comment type="caution">
    <text evidence="3">The sequence shown here is derived from an EMBL/GenBank/DDBJ whole genome shotgun (WGS) entry which is preliminary data.</text>
</comment>
<gene>
    <name evidence="3" type="ORF">AC579_9580</name>
</gene>
<evidence type="ECO:0000256" key="2">
    <source>
        <dbReference type="SAM" id="Phobius"/>
    </source>
</evidence>
<dbReference type="STRING" id="113226.A0A139ITN8"/>
<keyword evidence="2" id="KW-0472">Membrane</keyword>
<feature type="transmembrane region" description="Helical" evidence="2">
    <location>
        <begin position="42"/>
        <end position="62"/>
    </location>
</feature>
<feature type="region of interest" description="Disordered" evidence="1">
    <location>
        <begin position="75"/>
        <end position="131"/>
    </location>
</feature>
<name>A0A139ITN8_9PEZI</name>
<keyword evidence="2" id="KW-1133">Transmembrane helix</keyword>
<evidence type="ECO:0000256" key="1">
    <source>
        <dbReference type="SAM" id="MobiDB-lite"/>
    </source>
</evidence>
<keyword evidence="2" id="KW-0812">Transmembrane</keyword>
<organism evidence="3 4">
    <name type="scientific">Pseudocercospora musae</name>
    <dbReference type="NCBI Taxonomy" id="113226"/>
    <lineage>
        <taxon>Eukaryota</taxon>
        <taxon>Fungi</taxon>
        <taxon>Dikarya</taxon>
        <taxon>Ascomycota</taxon>
        <taxon>Pezizomycotina</taxon>
        <taxon>Dothideomycetes</taxon>
        <taxon>Dothideomycetidae</taxon>
        <taxon>Mycosphaerellales</taxon>
        <taxon>Mycosphaerellaceae</taxon>
        <taxon>Pseudocercospora</taxon>
    </lineage>
</organism>
<sequence length="225" mass="24275">MLTFDQVLLAADFAYLAYDALLPKIRTITQLLKTTNGFKVNAYLAAALLAFSVGPWTARVMISNNFALIKKNEDLGGSRSSASAEEERRQGIKPGQRSAKDSVESKGSASELRNLSGPMARTAKSPSEAEDQQVRDMLAKFGRQNVVRAFLLGGGGIIGLLATLAWAKSVGFMLDIDRPVPNQYFAPTWTYMLKSHTLIAPGPISQVVNPTTKSVAACVYFATVA</sequence>
<reference evidence="3 4" key="1">
    <citation type="submission" date="2015-07" db="EMBL/GenBank/DDBJ databases">
        <title>Comparative genomics of the Sigatoka disease complex on banana suggests a link between parallel evolutionary changes in Pseudocercospora fijiensis and Pseudocercospora eumusae and increased virulence on the banana host.</title>
        <authorList>
            <person name="Chang T.-C."/>
            <person name="Salvucci A."/>
            <person name="Crous P.W."/>
            <person name="Stergiopoulos I."/>
        </authorList>
    </citation>
    <scope>NUCLEOTIDE SEQUENCE [LARGE SCALE GENOMIC DNA]</scope>
    <source>
        <strain evidence="3 4">CBS 116634</strain>
    </source>
</reference>
<keyword evidence="4" id="KW-1185">Reference proteome</keyword>
<protein>
    <submittedName>
        <fullName evidence="3">Uncharacterized protein</fullName>
    </submittedName>
</protein>
<proteinExistence type="predicted"/>
<feature type="transmembrane region" description="Helical" evidence="2">
    <location>
        <begin position="145"/>
        <end position="167"/>
    </location>
</feature>
<dbReference type="AlphaFoldDB" id="A0A139ITN8"/>
<evidence type="ECO:0000313" key="3">
    <source>
        <dbReference type="EMBL" id="KXT17954.1"/>
    </source>
</evidence>
<dbReference type="Proteomes" id="UP000073492">
    <property type="component" value="Unassembled WGS sequence"/>
</dbReference>
<evidence type="ECO:0000313" key="4">
    <source>
        <dbReference type="Proteomes" id="UP000073492"/>
    </source>
</evidence>